<dbReference type="InterPro" id="IPR007936">
    <property type="entry name" value="VapE-like_dom"/>
</dbReference>
<dbReference type="Pfam" id="PF05272">
    <property type="entry name" value="VapE-like_dom"/>
    <property type="match status" value="1"/>
</dbReference>
<dbReference type="RefSeq" id="WP_045927879.1">
    <property type="nucleotide sequence ID" value="NZ_JBHSZS010000009.1"/>
</dbReference>
<evidence type="ECO:0000313" key="3">
    <source>
        <dbReference type="Proteomes" id="UP000033533"/>
    </source>
</evidence>
<comment type="caution">
    <text evidence="2">The sequence shown here is derived from an EMBL/GenBank/DDBJ whole genome shotgun (WGS) entry which is preliminary data.</text>
</comment>
<dbReference type="OrthoDB" id="9763644at2"/>
<accession>A0A0F4LCY1</accession>
<evidence type="ECO:0000259" key="1">
    <source>
        <dbReference type="Pfam" id="PF05272"/>
    </source>
</evidence>
<evidence type="ECO:0000313" key="2">
    <source>
        <dbReference type="EMBL" id="KJY56129.1"/>
    </source>
</evidence>
<dbReference type="AlphaFoldDB" id="A0A0F4LCY1"/>
<sequence>MSDVIHIDEKNAEKLRKTTIELERQNNGAVKTTSVKNVVMILLHDPNLKNLFRLNEFTQEIDVVDNRKLEIKNIGTVIISKGQYTDQVTNSVELYIEARSDYEHATFKNVIIEQAIDNVAYMNSYNPVIEYMDNAYKHWDKKRRIDNFFPEYLGAKKNATTTLITRTWLMGAVAKAYNPETKFDYVLDLVGGQGVGKTSILKNIAPMGLYTDQFNTFTKKDDFEVMKNALIVNDDEMTASNEASFEEIKKFITMQDFEYRKPYGHKPLHFKKKFVIARTTNEVRHLRDRSGDRRFLSIYADPEKQTKNPVTDLTEDVVQQLWGEVVWLYKNAKDPFRFTPKQEALLKQNREEFRYTSGLEDNLMDVLENKFKGQKFIPNRELSVALFQDPNALSRNNKQTRDIRYYMEHLGFNTSAVVKINKKAVRGFQRLQ</sequence>
<organism evidence="2 3">
    <name type="scientific">Lactobacillus kullabergensis</name>
    <dbReference type="NCBI Taxonomy" id="1218493"/>
    <lineage>
        <taxon>Bacteria</taxon>
        <taxon>Bacillati</taxon>
        <taxon>Bacillota</taxon>
        <taxon>Bacilli</taxon>
        <taxon>Lactobacillales</taxon>
        <taxon>Lactobacillaceae</taxon>
        <taxon>Lactobacillus</taxon>
    </lineage>
</organism>
<dbReference type="PATRIC" id="fig|1218493.3.peg.778"/>
<dbReference type="EMBL" id="JXBY01000017">
    <property type="protein sequence ID" value="KJY56129.1"/>
    <property type="molecule type" value="Genomic_DNA"/>
</dbReference>
<dbReference type="HOGENOM" id="CLU_031869_3_1_9"/>
<dbReference type="PANTHER" id="PTHR34985">
    <property type="entry name" value="SLR0554 PROTEIN"/>
    <property type="match status" value="1"/>
</dbReference>
<protein>
    <recommendedName>
        <fullName evidence="1">Virulence-associated protein E-like domain-containing protein</fullName>
    </recommendedName>
</protein>
<gene>
    <name evidence="2" type="primary">ps116</name>
    <name evidence="2" type="ORF">JF76_07320</name>
</gene>
<name>A0A0F4LCY1_9LACO</name>
<dbReference type="Proteomes" id="UP000033533">
    <property type="component" value="Unassembled WGS sequence"/>
</dbReference>
<proteinExistence type="predicted"/>
<feature type="domain" description="Virulence-associated protein E-like" evidence="1">
    <location>
        <begin position="138"/>
        <end position="354"/>
    </location>
</feature>
<dbReference type="PANTHER" id="PTHR34985:SF1">
    <property type="entry name" value="SLR0554 PROTEIN"/>
    <property type="match status" value="1"/>
</dbReference>
<dbReference type="STRING" id="1218493.JF76_07320"/>
<reference evidence="2 3" key="1">
    <citation type="submission" date="2014-12" db="EMBL/GenBank/DDBJ databases">
        <title>Comparative genomics of the lactic acid bacteria isolated from the honey bee gut.</title>
        <authorList>
            <person name="Ellegaard K.M."/>
            <person name="Tamarit D."/>
            <person name="Javelind E."/>
            <person name="Olofsson T."/>
            <person name="Andersson S.G."/>
            <person name="Vasquez A."/>
        </authorList>
    </citation>
    <scope>NUCLEOTIDE SEQUENCE [LARGE SCALE GENOMIC DNA]</scope>
    <source>
        <strain evidence="2 3">Biut2</strain>
    </source>
</reference>